<dbReference type="Gene3D" id="1.25.40.470">
    <property type="match status" value="1"/>
</dbReference>
<keyword evidence="7" id="KW-1185">Reference proteome</keyword>
<dbReference type="PANTHER" id="PTHR15722">
    <property type="entry name" value="IFT140/172-RELATED"/>
    <property type="match status" value="1"/>
</dbReference>
<name>A0A183DE41_9BILA</name>
<keyword evidence="5" id="KW-0966">Cell projection</keyword>
<evidence type="ECO:0000256" key="1">
    <source>
        <dbReference type="ARBA" id="ARBA00004138"/>
    </source>
</evidence>
<dbReference type="AlphaFoldDB" id="A0A183DE41"/>
<evidence type="ECO:0000256" key="4">
    <source>
        <dbReference type="ARBA" id="ARBA00023069"/>
    </source>
</evidence>
<evidence type="ECO:0000256" key="2">
    <source>
        <dbReference type="ARBA" id="ARBA00022574"/>
    </source>
</evidence>
<dbReference type="EMBL" id="UYRT01017316">
    <property type="protein sequence ID" value="VDK56797.1"/>
    <property type="molecule type" value="Genomic_DNA"/>
</dbReference>
<evidence type="ECO:0000256" key="5">
    <source>
        <dbReference type="ARBA" id="ARBA00023273"/>
    </source>
</evidence>
<dbReference type="PANTHER" id="PTHR15722:SF8">
    <property type="entry name" value="ANAPHASE-PROMOTING COMPLEX SUBUNIT 4-LIKE WD40 DOMAIN-CONTAINING PROTEIN"/>
    <property type="match status" value="1"/>
</dbReference>
<evidence type="ECO:0000313" key="6">
    <source>
        <dbReference type="EMBL" id="VDK56797.1"/>
    </source>
</evidence>
<keyword evidence="3" id="KW-0677">Repeat</keyword>
<dbReference type="GO" id="GO:0036064">
    <property type="term" value="C:ciliary basal body"/>
    <property type="evidence" value="ECO:0007669"/>
    <property type="project" value="TreeGrafter"/>
</dbReference>
<dbReference type="OrthoDB" id="10260567at2759"/>
<protein>
    <submittedName>
        <fullName evidence="8">Amyloid protein-binding protein 2</fullName>
    </submittedName>
</protein>
<dbReference type="WBParaSite" id="GPUH_0000699101-mRNA-1">
    <property type="protein sequence ID" value="GPUH_0000699101-mRNA-1"/>
    <property type="gene ID" value="GPUH_0000699101"/>
</dbReference>
<sequence length="132" mass="15210">MEIGEIFGGAGLCEQAVQCYVRVRNLATNLYFVRKTFGRLGQDYQHSSYKLCDMLNEALDICIKLNQWEYAVQLSKTHNLRDVDPLLSRYAEELTGSNEKTLAAVQLYRRAGKYLQAARTVFDVCIIRQFFL</sequence>
<organism evidence="8">
    <name type="scientific">Gongylonema pulchrum</name>
    <dbReference type="NCBI Taxonomy" id="637853"/>
    <lineage>
        <taxon>Eukaryota</taxon>
        <taxon>Metazoa</taxon>
        <taxon>Ecdysozoa</taxon>
        <taxon>Nematoda</taxon>
        <taxon>Chromadorea</taxon>
        <taxon>Rhabditida</taxon>
        <taxon>Spirurina</taxon>
        <taxon>Spiruromorpha</taxon>
        <taxon>Spiruroidea</taxon>
        <taxon>Gongylonematidae</taxon>
        <taxon>Gongylonema</taxon>
    </lineage>
</organism>
<evidence type="ECO:0000313" key="7">
    <source>
        <dbReference type="Proteomes" id="UP000271098"/>
    </source>
</evidence>
<keyword evidence="2" id="KW-0853">WD repeat</keyword>
<accession>A0A183DE41</accession>
<evidence type="ECO:0000313" key="8">
    <source>
        <dbReference type="WBParaSite" id="GPUH_0000699101-mRNA-1"/>
    </source>
</evidence>
<dbReference type="InterPro" id="IPR057361">
    <property type="entry name" value="TPR_WDR35"/>
</dbReference>
<dbReference type="GO" id="GO:0042073">
    <property type="term" value="P:intraciliary transport"/>
    <property type="evidence" value="ECO:0007669"/>
    <property type="project" value="TreeGrafter"/>
</dbReference>
<proteinExistence type="predicted"/>
<reference evidence="6 7" key="2">
    <citation type="submission" date="2018-11" db="EMBL/GenBank/DDBJ databases">
        <authorList>
            <consortium name="Pathogen Informatics"/>
        </authorList>
    </citation>
    <scope>NUCLEOTIDE SEQUENCE [LARGE SCALE GENOMIC DNA]</scope>
</reference>
<gene>
    <name evidence="6" type="ORF">GPUH_LOCUS6982</name>
</gene>
<reference evidence="8" key="1">
    <citation type="submission" date="2016-06" db="UniProtKB">
        <authorList>
            <consortium name="WormBaseParasite"/>
        </authorList>
    </citation>
    <scope>IDENTIFICATION</scope>
</reference>
<dbReference type="Proteomes" id="UP000271098">
    <property type="component" value="Unassembled WGS sequence"/>
</dbReference>
<dbReference type="Pfam" id="PF25170">
    <property type="entry name" value="TPR_WDR35"/>
    <property type="match status" value="1"/>
</dbReference>
<dbReference type="GO" id="GO:0005930">
    <property type="term" value="C:axoneme"/>
    <property type="evidence" value="ECO:0007669"/>
    <property type="project" value="TreeGrafter"/>
</dbReference>
<evidence type="ECO:0000256" key="3">
    <source>
        <dbReference type="ARBA" id="ARBA00022737"/>
    </source>
</evidence>
<keyword evidence="4" id="KW-0969">Cilium</keyword>
<comment type="subcellular location">
    <subcellularLocation>
        <location evidence="1">Cell projection</location>
        <location evidence="1">Cilium</location>
    </subcellularLocation>
</comment>